<accession>A0A834XAZ3</accession>
<keyword evidence="2" id="KW-1185">Reference proteome</keyword>
<sequence length="194" mass="21789">MIFMVLPPVMPTIEFTDSAIRVPVDSFNSSLASHSSASSSSSPSSTGLDRINTCRCLFLHLWVVLYFSSHVKHSPFVRFLDTSSSVTFLYRLLLVLAVLDAAPVFSPPFVFELRETIPNAFPFEEKETSRTTTVKKGVKEVEPGIFQFSKECRMAYLVMRKHLAHAIVEKQMESISTGMKDVWEANPVRPPKEG</sequence>
<proteinExistence type="predicted"/>
<dbReference type="Proteomes" id="UP000634136">
    <property type="component" value="Unassembled WGS sequence"/>
</dbReference>
<reference evidence="1" key="1">
    <citation type="submission" date="2020-09" db="EMBL/GenBank/DDBJ databases">
        <title>Genome-Enabled Discovery of Anthraquinone Biosynthesis in Senna tora.</title>
        <authorList>
            <person name="Kang S.-H."/>
            <person name="Pandey R.P."/>
            <person name="Lee C.-M."/>
            <person name="Sim J.-S."/>
            <person name="Jeong J.-T."/>
            <person name="Choi B.-S."/>
            <person name="Jung M."/>
            <person name="Ginzburg D."/>
            <person name="Zhao K."/>
            <person name="Won S.Y."/>
            <person name="Oh T.-J."/>
            <person name="Yu Y."/>
            <person name="Kim N.-H."/>
            <person name="Lee O.R."/>
            <person name="Lee T.-H."/>
            <person name="Bashyal P."/>
            <person name="Kim T.-S."/>
            <person name="Lee W.-H."/>
            <person name="Kawkins C."/>
            <person name="Kim C.-K."/>
            <person name="Kim J.S."/>
            <person name="Ahn B.O."/>
            <person name="Rhee S.Y."/>
            <person name="Sohng J.K."/>
        </authorList>
    </citation>
    <scope>NUCLEOTIDE SEQUENCE</scope>
    <source>
        <tissue evidence="1">Leaf</tissue>
    </source>
</reference>
<organism evidence="1 2">
    <name type="scientific">Senna tora</name>
    <dbReference type="NCBI Taxonomy" id="362788"/>
    <lineage>
        <taxon>Eukaryota</taxon>
        <taxon>Viridiplantae</taxon>
        <taxon>Streptophyta</taxon>
        <taxon>Embryophyta</taxon>
        <taxon>Tracheophyta</taxon>
        <taxon>Spermatophyta</taxon>
        <taxon>Magnoliopsida</taxon>
        <taxon>eudicotyledons</taxon>
        <taxon>Gunneridae</taxon>
        <taxon>Pentapetalae</taxon>
        <taxon>rosids</taxon>
        <taxon>fabids</taxon>
        <taxon>Fabales</taxon>
        <taxon>Fabaceae</taxon>
        <taxon>Caesalpinioideae</taxon>
        <taxon>Cassia clade</taxon>
        <taxon>Senna</taxon>
    </lineage>
</organism>
<evidence type="ECO:0000313" key="2">
    <source>
        <dbReference type="Proteomes" id="UP000634136"/>
    </source>
</evidence>
<evidence type="ECO:0000313" key="1">
    <source>
        <dbReference type="EMBL" id="KAF7841645.1"/>
    </source>
</evidence>
<gene>
    <name evidence="1" type="ORF">G2W53_003943</name>
</gene>
<protein>
    <submittedName>
        <fullName evidence="1">Uncharacterized protein</fullName>
    </submittedName>
</protein>
<name>A0A834XAZ3_9FABA</name>
<comment type="caution">
    <text evidence="1">The sequence shown here is derived from an EMBL/GenBank/DDBJ whole genome shotgun (WGS) entry which is preliminary data.</text>
</comment>
<dbReference type="AlphaFoldDB" id="A0A834XAZ3"/>
<dbReference type="EMBL" id="JAAIUW010000002">
    <property type="protein sequence ID" value="KAF7841645.1"/>
    <property type="molecule type" value="Genomic_DNA"/>
</dbReference>